<dbReference type="AlphaFoldDB" id="A0A3M7QTB4"/>
<protein>
    <submittedName>
        <fullName evidence="1">Uncharacterized protein</fullName>
    </submittedName>
</protein>
<dbReference type="EMBL" id="REGN01005133">
    <property type="protein sequence ID" value="RNA14677.1"/>
    <property type="molecule type" value="Genomic_DNA"/>
</dbReference>
<keyword evidence="2" id="KW-1185">Reference proteome</keyword>
<proteinExistence type="predicted"/>
<dbReference type="Proteomes" id="UP000276133">
    <property type="component" value="Unassembled WGS sequence"/>
</dbReference>
<accession>A0A3M7QTB4</accession>
<name>A0A3M7QTB4_BRAPC</name>
<evidence type="ECO:0000313" key="1">
    <source>
        <dbReference type="EMBL" id="RNA14677.1"/>
    </source>
</evidence>
<sequence>MSKPFKPPDTTLHLGNSSSWQLRIRSAFFSASLYKLRIKDSDIFLRLKMASVVRIWHESIN</sequence>
<comment type="caution">
    <text evidence="1">The sequence shown here is derived from an EMBL/GenBank/DDBJ whole genome shotgun (WGS) entry which is preliminary data.</text>
</comment>
<organism evidence="1 2">
    <name type="scientific">Brachionus plicatilis</name>
    <name type="common">Marine rotifer</name>
    <name type="synonym">Brachionus muelleri</name>
    <dbReference type="NCBI Taxonomy" id="10195"/>
    <lineage>
        <taxon>Eukaryota</taxon>
        <taxon>Metazoa</taxon>
        <taxon>Spiralia</taxon>
        <taxon>Gnathifera</taxon>
        <taxon>Rotifera</taxon>
        <taxon>Eurotatoria</taxon>
        <taxon>Monogononta</taxon>
        <taxon>Pseudotrocha</taxon>
        <taxon>Ploima</taxon>
        <taxon>Brachionidae</taxon>
        <taxon>Brachionus</taxon>
    </lineage>
</organism>
<evidence type="ECO:0000313" key="2">
    <source>
        <dbReference type="Proteomes" id="UP000276133"/>
    </source>
</evidence>
<reference evidence="1 2" key="1">
    <citation type="journal article" date="2018" name="Sci. Rep.">
        <title>Genomic signatures of local adaptation to the degree of environmental predictability in rotifers.</title>
        <authorList>
            <person name="Franch-Gras L."/>
            <person name="Hahn C."/>
            <person name="Garcia-Roger E.M."/>
            <person name="Carmona M.J."/>
            <person name="Serra M."/>
            <person name="Gomez A."/>
        </authorList>
    </citation>
    <scope>NUCLEOTIDE SEQUENCE [LARGE SCALE GENOMIC DNA]</scope>
    <source>
        <strain evidence="1">HYR1</strain>
    </source>
</reference>
<gene>
    <name evidence="1" type="ORF">BpHYR1_052301</name>
</gene>